<dbReference type="Gene3D" id="3.40.30.10">
    <property type="entry name" value="Glutaredoxin"/>
    <property type="match status" value="1"/>
</dbReference>
<accession>A0A1G2IEB4</accession>
<feature type="transmembrane region" description="Helical" evidence="1">
    <location>
        <begin position="125"/>
        <end position="143"/>
    </location>
</feature>
<proteinExistence type="predicted"/>
<reference evidence="2 3" key="1">
    <citation type="journal article" date="2016" name="Nat. Commun.">
        <title>Thousands of microbial genomes shed light on interconnected biogeochemical processes in an aquifer system.</title>
        <authorList>
            <person name="Anantharaman K."/>
            <person name="Brown C.T."/>
            <person name="Hug L.A."/>
            <person name="Sharon I."/>
            <person name="Castelle C.J."/>
            <person name="Probst A.J."/>
            <person name="Thomas B.C."/>
            <person name="Singh A."/>
            <person name="Wilkins M.J."/>
            <person name="Karaoz U."/>
            <person name="Brodie E.L."/>
            <person name="Williams K.H."/>
            <person name="Hubbard S.S."/>
            <person name="Banfield J.F."/>
        </authorList>
    </citation>
    <scope>NUCLEOTIDE SEQUENCE [LARGE SCALE GENOMIC DNA]</scope>
</reference>
<comment type="caution">
    <text evidence="2">The sequence shown here is derived from an EMBL/GenBank/DDBJ whole genome shotgun (WGS) entry which is preliminary data.</text>
</comment>
<dbReference type="STRING" id="1802214.A2908_00320"/>
<sequence length="151" mass="17122">MPKKPKSIFNVKIIFKKYRPYVQKKRVLIIALAILALAVYVGLFFYKGNWPLFAKKTPQVSGIILFEGNNCSYCDKVDDFIKSNAIESKVPFTRLEVFDNSFNANLLADKAQVCGLDSSHIGVPFLWDGTTCVVGYVDVITFFREKITKKP</sequence>
<evidence type="ECO:0000313" key="2">
    <source>
        <dbReference type="EMBL" id="OGZ72810.1"/>
    </source>
</evidence>
<dbReference type="EMBL" id="MHPA01000021">
    <property type="protein sequence ID" value="OGZ72810.1"/>
    <property type="molecule type" value="Genomic_DNA"/>
</dbReference>
<dbReference type="Proteomes" id="UP000176774">
    <property type="component" value="Unassembled WGS sequence"/>
</dbReference>
<evidence type="ECO:0000256" key="1">
    <source>
        <dbReference type="SAM" id="Phobius"/>
    </source>
</evidence>
<keyword evidence="1" id="KW-0812">Transmembrane</keyword>
<evidence type="ECO:0008006" key="4">
    <source>
        <dbReference type="Google" id="ProtNLM"/>
    </source>
</evidence>
<keyword evidence="1" id="KW-1133">Transmembrane helix</keyword>
<dbReference type="AlphaFoldDB" id="A0A1G2IEB4"/>
<protein>
    <recommendedName>
        <fullName evidence="4">Glutaredoxin domain-containing protein</fullName>
    </recommendedName>
</protein>
<gene>
    <name evidence="2" type="ORF">A2908_00320</name>
</gene>
<keyword evidence="1" id="KW-0472">Membrane</keyword>
<name>A0A1G2IEB4_9BACT</name>
<evidence type="ECO:0000313" key="3">
    <source>
        <dbReference type="Proteomes" id="UP000176774"/>
    </source>
</evidence>
<organism evidence="2 3">
    <name type="scientific">Candidatus Staskawiczbacteria bacterium RIFCSPLOWO2_01_FULL_38_12b</name>
    <dbReference type="NCBI Taxonomy" id="1802214"/>
    <lineage>
        <taxon>Bacteria</taxon>
        <taxon>Candidatus Staskawicziibacteriota</taxon>
    </lineage>
</organism>
<feature type="transmembrane region" description="Helical" evidence="1">
    <location>
        <begin position="27"/>
        <end position="46"/>
    </location>
</feature>